<dbReference type="PANTHER" id="PTHR36182:SF1">
    <property type="entry name" value="PROTEIN, PUTATIVE (AFU_ORTHOLOGUE AFUA_6G10930)-RELATED"/>
    <property type="match status" value="1"/>
</dbReference>
<evidence type="ECO:0000313" key="6">
    <source>
        <dbReference type="EMBL" id="RKF58906.1"/>
    </source>
</evidence>
<keyword evidence="7" id="KW-1185">Reference proteome</keyword>
<feature type="chain" id="PRO_5019394594" description="Chitin-binding type-1 domain-containing protein" evidence="4">
    <location>
        <begin position="19"/>
        <end position="351"/>
    </location>
</feature>
<feature type="signal peptide" evidence="4">
    <location>
        <begin position="1"/>
        <end position="18"/>
    </location>
</feature>
<organism evidence="6 7">
    <name type="scientific">Golovinomyces cichoracearum</name>
    <dbReference type="NCBI Taxonomy" id="62708"/>
    <lineage>
        <taxon>Eukaryota</taxon>
        <taxon>Fungi</taxon>
        <taxon>Dikarya</taxon>
        <taxon>Ascomycota</taxon>
        <taxon>Pezizomycotina</taxon>
        <taxon>Leotiomycetes</taxon>
        <taxon>Erysiphales</taxon>
        <taxon>Erysiphaceae</taxon>
        <taxon>Golovinomyces</taxon>
    </lineage>
</organism>
<evidence type="ECO:0000256" key="4">
    <source>
        <dbReference type="SAM" id="SignalP"/>
    </source>
</evidence>
<dbReference type="InterPro" id="IPR001002">
    <property type="entry name" value="Chitin-bd_1"/>
</dbReference>
<dbReference type="InterPro" id="IPR036861">
    <property type="entry name" value="Endochitinase-like_sf"/>
</dbReference>
<dbReference type="GO" id="GO:0008061">
    <property type="term" value="F:chitin binding"/>
    <property type="evidence" value="ECO:0007669"/>
    <property type="project" value="UniProtKB-UniRule"/>
</dbReference>
<dbReference type="Proteomes" id="UP000283383">
    <property type="component" value="Unassembled WGS sequence"/>
</dbReference>
<accession>A0A420HNB6</accession>
<feature type="disulfide bond" evidence="2">
    <location>
        <begin position="307"/>
        <end position="321"/>
    </location>
</feature>
<sequence>MHCSSIYVLAVTVAIVQAHMELSYPAPFRSRFNSKALAGTVDYSMTSPLKTDGSDFPCKGYHKDMQDKTGAGAPVATWSAGSEYSFTVVGGATHNGGSCQAALSYDNGASFKVIHSYIGECPIMTTGNFKFAVPADAKSGNAIFAWSWVNQVGNREYYMNCASVAITGSSSSKSPPKVPFSARPNLFAANIGNGCSTVEGKDTVYPDPGPDVTNKSAGSTASDTVHGNCGDVKSGDVLQETMPILSSRSDNSKDTYTLGTTVSNPPTSTSTSGAASDSSSPYSAMRASVNGECGGYQTCSGSEYGGCCSRYGYCGSSTEHCGEGCMGTFGMCGINGTVSRFRIRRPHFQLA</sequence>
<dbReference type="AlphaFoldDB" id="A0A420HNB6"/>
<feature type="domain" description="Chitin-binding type-1" evidence="5">
    <location>
        <begin position="290"/>
        <end position="334"/>
    </location>
</feature>
<reference evidence="6 7" key="1">
    <citation type="journal article" date="2018" name="BMC Genomics">
        <title>Comparative genome analyses reveal sequence features reflecting distinct modes of host-adaptation between dicot and monocot powdery mildew.</title>
        <authorList>
            <person name="Wu Y."/>
            <person name="Ma X."/>
            <person name="Pan Z."/>
            <person name="Kale S.D."/>
            <person name="Song Y."/>
            <person name="King H."/>
            <person name="Zhang Q."/>
            <person name="Presley C."/>
            <person name="Deng X."/>
            <person name="Wei C.I."/>
            <person name="Xiao S."/>
        </authorList>
    </citation>
    <scope>NUCLEOTIDE SEQUENCE [LARGE SCALE GENOMIC DNA]</scope>
    <source>
        <strain evidence="6">UMSG3</strain>
    </source>
</reference>
<feature type="region of interest" description="Disordered" evidence="3">
    <location>
        <begin position="246"/>
        <end position="281"/>
    </location>
</feature>
<evidence type="ECO:0000313" key="7">
    <source>
        <dbReference type="Proteomes" id="UP000283383"/>
    </source>
</evidence>
<feature type="compositionally biased region" description="Polar residues" evidence="3">
    <location>
        <begin position="246"/>
        <end position="259"/>
    </location>
</feature>
<keyword evidence="4" id="KW-0732">Signal</keyword>
<keyword evidence="1 2" id="KW-0147">Chitin-binding</keyword>
<dbReference type="Gene3D" id="3.30.60.10">
    <property type="entry name" value="Endochitinase-like"/>
    <property type="match status" value="1"/>
</dbReference>
<dbReference type="SMART" id="SM00270">
    <property type="entry name" value="ChtBD1"/>
    <property type="match status" value="1"/>
</dbReference>
<dbReference type="PROSITE" id="PS50941">
    <property type="entry name" value="CHIT_BIND_I_2"/>
    <property type="match status" value="1"/>
</dbReference>
<feature type="compositionally biased region" description="Low complexity" evidence="3">
    <location>
        <begin position="260"/>
        <end position="281"/>
    </location>
</feature>
<feature type="compositionally biased region" description="Polar residues" evidence="3">
    <location>
        <begin position="213"/>
        <end position="225"/>
    </location>
</feature>
<dbReference type="STRING" id="62708.A0A420HNB6"/>
<dbReference type="Gene3D" id="2.70.50.70">
    <property type="match status" value="1"/>
</dbReference>
<protein>
    <recommendedName>
        <fullName evidence="5">Chitin-binding type-1 domain-containing protein</fullName>
    </recommendedName>
</protein>
<proteinExistence type="predicted"/>
<dbReference type="PANTHER" id="PTHR36182">
    <property type="entry name" value="PROTEIN, PUTATIVE (AFU_ORTHOLOGUE AFUA_6G10930)-RELATED"/>
    <property type="match status" value="1"/>
</dbReference>
<evidence type="ECO:0000259" key="5">
    <source>
        <dbReference type="PROSITE" id="PS50941"/>
    </source>
</evidence>
<dbReference type="CDD" id="cd11618">
    <property type="entry name" value="ChtBD1_1"/>
    <property type="match status" value="1"/>
</dbReference>
<comment type="caution">
    <text evidence="6">The sequence shown here is derived from an EMBL/GenBank/DDBJ whole genome shotgun (WGS) entry which is preliminary data.</text>
</comment>
<evidence type="ECO:0000256" key="2">
    <source>
        <dbReference type="PROSITE-ProRule" id="PRU00261"/>
    </source>
</evidence>
<feature type="region of interest" description="Disordered" evidence="3">
    <location>
        <begin position="199"/>
        <end position="232"/>
    </location>
</feature>
<gene>
    <name evidence="6" type="ORF">GcM3_179028</name>
</gene>
<keyword evidence="2" id="KW-1015">Disulfide bond</keyword>
<dbReference type="SUPFAM" id="SSF57016">
    <property type="entry name" value="Plant lectins/antimicrobial peptides"/>
    <property type="match status" value="1"/>
</dbReference>
<evidence type="ECO:0000256" key="1">
    <source>
        <dbReference type="ARBA" id="ARBA00022669"/>
    </source>
</evidence>
<evidence type="ECO:0000256" key="3">
    <source>
        <dbReference type="SAM" id="MobiDB-lite"/>
    </source>
</evidence>
<dbReference type="EMBL" id="MCBQ01017908">
    <property type="protein sequence ID" value="RKF58906.1"/>
    <property type="molecule type" value="Genomic_DNA"/>
</dbReference>
<name>A0A420HNB6_9PEZI</name>
<feature type="disulfide bond" evidence="2">
    <location>
        <begin position="293"/>
        <end position="308"/>
    </location>
</feature>
<comment type="caution">
    <text evidence="2">Lacks conserved residue(s) required for the propagation of feature annotation.</text>
</comment>